<dbReference type="RefSeq" id="WP_145805609.1">
    <property type="nucleotide sequence ID" value="NZ_VIVK01000001.1"/>
</dbReference>
<comment type="caution">
    <text evidence="1">The sequence shown here is derived from an EMBL/GenBank/DDBJ whole genome shotgun (WGS) entry which is preliminary data.</text>
</comment>
<gene>
    <name evidence="1" type="ORF">FB561_2178</name>
</gene>
<proteinExistence type="predicted"/>
<sequence>MRVLPTTYQGQRTDRFRYYVDLRSGRPRDDPWPGQPVQPEACRNAIRTSGLTTRGIDGFRSDTPAVTANLMNRDGEIILNVRVYEMTGAELVRYQLQLPRPFPECREFTVGSAGRGSILERPLKEFGPNTRYVIRTFPQSGRPMVERVLQLQTPHFGLDVRLYSADVTEREFLAFARQTRAQVLRKLG</sequence>
<evidence type="ECO:0000313" key="2">
    <source>
        <dbReference type="Proteomes" id="UP000318380"/>
    </source>
</evidence>
<dbReference type="AlphaFoldDB" id="A0A561BQG3"/>
<dbReference type="OrthoDB" id="3818351at2"/>
<dbReference type="EMBL" id="VIVK01000001">
    <property type="protein sequence ID" value="TWD81074.1"/>
    <property type="molecule type" value="Genomic_DNA"/>
</dbReference>
<organism evidence="1 2">
    <name type="scientific">Kribbella amoyensis</name>
    <dbReference type="NCBI Taxonomy" id="996641"/>
    <lineage>
        <taxon>Bacteria</taxon>
        <taxon>Bacillati</taxon>
        <taxon>Actinomycetota</taxon>
        <taxon>Actinomycetes</taxon>
        <taxon>Propionibacteriales</taxon>
        <taxon>Kribbellaceae</taxon>
        <taxon>Kribbella</taxon>
    </lineage>
</organism>
<reference evidence="1 2" key="1">
    <citation type="submission" date="2019-06" db="EMBL/GenBank/DDBJ databases">
        <title>Sequencing the genomes of 1000 actinobacteria strains.</title>
        <authorList>
            <person name="Klenk H.-P."/>
        </authorList>
    </citation>
    <scope>NUCLEOTIDE SEQUENCE [LARGE SCALE GENOMIC DNA]</scope>
    <source>
        <strain evidence="1 2">DSM 24683</strain>
    </source>
</reference>
<accession>A0A561BQG3</accession>
<dbReference type="Proteomes" id="UP000318380">
    <property type="component" value="Unassembled WGS sequence"/>
</dbReference>
<evidence type="ECO:0000313" key="1">
    <source>
        <dbReference type="EMBL" id="TWD81074.1"/>
    </source>
</evidence>
<name>A0A561BQG3_9ACTN</name>
<protein>
    <submittedName>
        <fullName evidence="1">Uncharacterized protein</fullName>
    </submittedName>
</protein>
<keyword evidence="2" id="KW-1185">Reference proteome</keyword>